<sequence length="286" mass="32165">MAYLHCRSNSLPSKSHPEIEDVENHLHRLKSSETTSTSAASVLKKLASLRDLQESINSLIQLPSVHQIISHKQGENWTDEILGRSLELVDLCGFSRDVVTSTKEAVQELESSIRRNRCETALKADISSYDSSRKKINRRANKYIKNLKSFKQTPSALILGTDCDLKAIATMLKETEALVFSVLKSVFILVSGAKGRSNQRSWSLLSKFTQASRVHSEDDQESGNEDSLSLKIEKSFKSKDDMINVQNILKQLKASEMTIQELEEGLEAFFRSLVRTRVSLLNILSH</sequence>
<dbReference type="Proteomes" id="UP001289374">
    <property type="component" value="Unassembled WGS sequence"/>
</dbReference>
<dbReference type="GO" id="GO:0048364">
    <property type="term" value="P:root development"/>
    <property type="evidence" value="ECO:0007669"/>
    <property type="project" value="InterPro"/>
</dbReference>
<evidence type="ECO:0008006" key="3">
    <source>
        <dbReference type="Google" id="ProtNLM"/>
    </source>
</evidence>
<dbReference type="EMBL" id="JACGWL010000014">
    <property type="protein sequence ID" value="KAK4387414.1"/>
    <property type="molecule type" value="Genomic_DNA"/>
</dbReference>
<keyword evidence="2" id="KW-1185">Reference proteome</keyword>
<comment type="caution">
    <text evidence="1">The sequence shown here is derived from an EMBL/GenBank/DDBJ whole genome shotgun (WGS) entry which is preliminary data.</text>
</comment>
<dbReference type="PANTHER" id="PTHR33070:SF129">
    <property type="entry name" value="DUF241 DOMAIN PROTEIN"/>
    <property type="match status" value="1"/>
</dbReference>
<name>A0AAE1W679_9LAMI</name>
<organism evidence="1 2">
    <name type="scientific">Sesamum angolense</name>
    <dbReference type="NCBI Taxonomy" id="2727404"/>
    <lineage>
        <taxon>Eukaryota</taxon>
        <taxon>Viridiplantae</taxon>
        <taxon>Streptophyta</taxon>
        <taxon>Embryophyta</taxon>
        <taxon>Tracheophyta</taxon>
        <taxon>Spermatophyta</taxon>
        <taxon>Magnoliopsida</taxon>
        <taxon>eudicotyledons</taxon>
        <taxon>Gunneridae</taxon>
        <taxon>Pentapetalae</taxon>
        <taxon>asterids</taxon>
        <taxon>lamiids</taxon>
        <taxon>Lamiales</taxon>
        <taxon>Pedaliaceae</taxon>
        <taxon>Sesamum</taxon>
    </lineage>
</organism>
<gene>
    <name evidence="1" type="ORF">Sango_2348000</name>
</gene>
<reference evidence="1" key="1">
    <citation type="submission" date="2020-06" db="EMBL/GenBank/DDBJ databases">
        <authorList>
            <person name="Li T."/>
            <person name="Hu X."/>
            <person name="Zhang T."/>
            <person name="Song X."/>
            <person name="Zhang H."/>
            <person name="Dai N."/>
            <person name="Sheng W."/>
            <person name="Hou X."/>
            <person name="Wei L."/>
        </authorList>
    </citation>
    <scope>NUCLEOTIDE SEQUENCE</scope>
    <source>
        <strain evidence="1">K16</strain>
        <tissue evidence="1">Leaf</tissue>
    </source>
</reference>
<dbReference type="AlphaFoldDB" id="A0AAE1W679"/>
<dbReference type="Pfam" id="PF03087">
    <property type="entry name" value="BPS1"/>
    <property type="match status" value="1"/>
</dbReference>
<dbReference type="InterPro" id="IPR004320">
    <property type="entry name" value="BPS1_pln"/>
</dbReference>
<proteinExistence type="predicted"/>
<evidence type="ECO:0000313" key="1">
    <source>
        <dbReference type="EMBL" id="KAK4387414.1"/>
    </source>
</evidence>
<accession>A0AAE1W679</accession>
<evidence type="ECO:0000313" key="2">
    <source>
        <dbReference type="Proteomes" id="UP001289374"/>
    </source>
</evidence>
<protein>
    <recommendedName>
        <fullName evidence="3">DUF241 domain protein</fullName>
    </recommendedName>
</protein>
<dbReference type="GO" id="GO:0048367">
    <property type="term" value="P:shoot system development"/>
    <property type="evidence" value="ECO:0007669"/>
    <property type="project" value="InterPro"/>
</dbReference>
<reference evidence="1" key="2">
    <citation type="journal article" date="2024" name="Plant">
        <title>Genomic evolution and insights into agronomic trait innovations of Sesamum species.</title>
        <authorList>
            <person name="Miao H."/>
            <person name="Wang L."/>
            <person name="Qu L."/>
            <person name="Liu H."/>
            <person name="Sun Y."/>
            <person name="Le M."/>
            <person name="Wang Q."/>
            <person name="Wei S."/>
            <person name="Zheng Y."/>
            <person name="Lin W."/>
            <person name="Duan Y."/>
            <person name="Cao H."/>
            <person name="Xiong S."/>
            <person name="Wang X."/>
            <person name="Wei L."/>
            <person name="Li C."/>
            <person name="Ma Q."/>
            <person name="Ju M."/>
            <person name="Zhao R."/>
            <person name="Li G."/>
            <person name="Mu C."/>
            <person name="Tian Q."/>
            <person name="Mei H."/>
            <person name="Zhang T."/>
            <person name="Gao T."/>
            <person name="Zhang H."/>
        </authorList>
    </citation>
    <scope>NUCLEOTIDE SEQUENCE</scope>
    <source>
        <strain evidence="1">K16</strain>
    </source>
</reference>
<dbReference type="PANTHER" id="PTHR33070">
    <property type="entry name" value="OS06G0725500 PROTEIN"/>
    <property type="match status" value="1"/>
</dbReference>